<comment type="caution">
    <text evidence="1">The sequence shown here is derived from an EMBL/GenBank/DDBJ whole genome shotgun (WGS) entry which is preliminary data.</text>
</comment>
<name>A0A4C1VUH6_EUMVA</name>
<sequence>MRLYAAYNECIRVATRTDSAFEVHVTKLRVPGPTVRTRLNSLRERMRVYLVNMLRRRGVWAVRGRAGPACALQYHHWRPAPATHTHTCRDTK</sequence>
<accession>A0A4C1VUH6</accession>
<protein>
    <submittedName>
        <fullName evidence="1">Uncharacterized protein</fullName>
    </submittedName>
</protein>
<evidence type="ECO:0000313" key="2">
    <source>
        <dbReference type="Proteomes" id="UP000299102"/>
    </source>
</evidence>
<keyword evidence="2" id="KW-1185">Reference proteome</keyword>
<dbReference type="AlphaFoldDB" id="A0A4C1VUH6"/>
<dbReference type="Proteomes" id="UP000299102">
    <property type="component" value="Unassembled WGS sequence"/>
</dbReference>
<reference evidence="1 2" key="1">
    <citation type="journal article" date="2019" name="Commun. Biol.">
        <title>The bagworm genome reveals a unique fibroin gene that provides high tensile strength.</title>
        <authorList>
            <person name="Kono N."/>
            <person name="Nakamura H."/>
            <person name="Ohtoshi R."/>
            <person name="Tomita M."/>
            <person name="Numata K."/>
            <person name="Arakawa K."/>
        </authorList>
    </citation>
    <scope>NUCLEOTIDE SEQUENCE [LARGE SCALE GENOMIC DNA]</scope>
</reference>
<dbReference type="EMBL" id="BGZK01000417">
    <property type="protein sequence ID" value="GBP42373.1"/>
    <property type="molecule type" value="Genomic_DNA"/>
</dbReference>
<gene>
    <name evidence="1" type="ORF">EVAR_30006_1</name>
</gene>
<organism evidence="1 2">
    <name type="scientific">Eumeta variegata</name>
    <name type="common">Bagworm moth</name>
    <name type="synonym">Eumeta japonica</name>
    <dbReference type="NCBI Taxonomy" id="151549"/>
    <lineage>
        <taxon>Eukaryota</taxon>
        <taxon>Metazoa</taxon>
        <taxon>Ecdysozoa</taxon>
        <taxon>Arthropoda</taxon>
        <taxon>Hexapoda</taxon>
        <taxon>Insecta</taxon>
        <taxon>Pterygota</taxon>
        <taxon>Neoptera</taxon>
        <taxon>Endopterygota</taxon>
        <taxon>Lepidoptera</taxon>
        <taxon>Glossata</taxon>
        <taxon>Ditrysia</taxon>
        <taxon>Tineoidea</taxon>
        <taxon>Psychidae</taxon>
        <taxon>Oiketicinae</taxon>
        <taxon>Eumeta</taxon>
    </lineage>
</organism>
<proteinExistence type="predicted"/>
<evidence type="ECO:0000313" key="1">
    <source>
        <dbReference type="EMBL" id="GBP42373.1"/>
    </source>
</evidence>